<name>A0A9P7EPE0_9AGAM</name>
<comment type="caution">
    <text evidence="1">The sequence shown here is derived from an EMBL/GenBank/DDBJ whole genome shotgun (WGS) entry which is preliminary data.</text>
</comment>
<keyword evidence="2" id="KW-1185">Reference proteome</keyword>
<reference evidence="1" key="1">
    <citation type="journal article" date="2020" name="New Phytol.">
        <title>Comparative genomics reveals dynamic genome evolution in host specialist ectomycorrhizal fungi.</title>
        <authorList>
            <person name="Lofgren L.A."/>
            <person name="Nguyen N.H."/>
            <person name="Vilgalys R."/>
            <person name="Ruytinx J."/>
            <person name="Liao H.L."/>
            <person name="Branco S."/>
            <person name="Kuo A."/>
            <person name="LaButti K."/>
            <person name="Lipzen A."/>
            <person name="Andreopoulos W."/>
            <person name="Pangilinan J."/>
            <person name="Riley R."/>
            <person name="Hundley H."/>
            <person name="Na H."/>
            <person name="Barry K."/>
            <person name="Grigoriev I.V."/>
            <person name="Stajich J.E."/>
            <person name="Kennedy P.G."/>
        </authorList>
    </citation>
    <scope>NUCLEOTIDE SEQUENCE</scope>
    <source>
        <strain evidence="1">MN1</strain>
    </source>
</reference>
<dbReference type="Proteomes" id="UP000807769">
    <property type="component" value="Unassembled WGS sequence"/>
</dbReference>
<evidence type="ECO:0000313" key="2">
    <source>
        <dbReference type="Proteomes" id="UP000807769"/>
    </source>
</evidence>
<dbReference type="EMBL" id="JABBWG010000001">
    <property type="protein sequence ID" value="KAG1827557.1"/>
    <property type="molecule type" value="Genomic_DNA"/>
</dbReference>
<organism evidence="1 2">
    <name type="scientific">Suillus subaureus</name>
    <dbReference type="NCBI Taxonomy" id="48587"/>
    <lineage>
        <taxon>Eukaryota</taxon>
        <taxon>Fungi</taxon>
        <taxon>Dikarya</taxon>
        <taxon>Basidiomycota</taxon>
        <taxon>Agaricomycotina</taxon>
        <taxon>Agaricomycetes</taxon>
        <taxon>Agaricomycetidae</taxon>
        <taxon>Boletales</taxon>
        <taxon>Suillineae</taxon>
        <taxon>Suillaceae</taxon>
        <taxon>Suillus</taxon>
    </lineage>
</organism>
<dbReference type="AlphaFoldDB" id="A0A9P7EPE0"/>
<dbReference type="GeneID" id="64633158"/>
<evidence type="ECO:0000313" key="1">
    <source>
        <dbReference type="EMBL" id="KAG1827557.1"/>
    </source>
</evidence>
<accession>A0A9P7EPE0</accession>
<proteinExistence type="predicted"/>
<dbReference type="RefSeq" id="XP_041200404.1">
    <property type="nucleotide sequence ID" value="XM_041339142.1"/>
</dbReference>
<protein>
    <submittedName>
        <fullName evidence="1">Uncharacterized protein</fullName>
    </submittedName>
</protein>
<sequence length="63" mass="7162">MHMQTLDGEFACALFHHTDWTLVQLKPVDEKGPHAALEIPPHLNETVRQRFELTDDALSEAPL</sequence>
<gene>
    <name evidence="1" type="ORF">BJ212DRAFT_1474709</name>
</gene>